<keyword evidence="2" id="KW-1185">Reference proteome</keyword>
<reference evidence="1 2" key="1">
    <citation type="submission" date="2024-01" db="EMBL/GenBank/DDBJ databases">
        <title>Genome assemblies of Stephania.</title>
        <authorList>
            <person name="Yang L."/>
        </authorList>
    </citation>
    <scope>NUCLEOTIDE SEQUENCE [LARGE SCALE GENOMIC DNA]</scope>
    <source>
        <strain evidence="1">JXDWG</strain>
        <tissue evidence="1">Leaf</tissue>
    </source>
</reference>
<protein>
    <submittedName>
        <fullName evidence="1">Uncharacterized protein</fullName>
    </submittedName>
</protein>
<gene>
    <name evidence="1" type="ORF">Scep_019423</name>
</gene>
<sequence length="156" mass="17015">MSLSVTSQSIESNASICCLFDIGVSSQMTKCVFNNNFANIDCLLTLHVLMPSRFIGNLNLECVVRPPGNNEAATPDDAVANAIIPSDLTFANIALYKKVFPVPPGPSIKNKAGTFFNTLSRIESYEFFWARFNFDVASKSLISTVKLNSSSISLLH</sequence>
<comment type="caution">
    <text evidence="1">The sequence shown here is derived from an EMBL/GenBank/DDBJ whole genome shotgun (WGS) entry which is preliminary data.</text>
</comment>
<proteinExistence type="predicted"/>
<evidence type="ECO:0000313" key="2">
    <source>
        <dbReference type="Proteomes" id="UP001419268"/>
    </source>
</evidence>
<organism evidence="1 2">
    <name type="scientific">Stephania cephalantha</name>
    <dbReference type="NCBI Taxonomy" id="152367"/>
    <lineage>
        <taxon>Eukaryota</taxon>
        <taxon>Viridiplantae</taxon>
        <taxon>Streptophyta</taxon>
        <taxon>Embryophyta</taxon>
        <taxon>Tracheophyta</taxon>
        <taxon>Spermatophyta</taxon>
        <taxon>Magnoliopsida</taxon>
        <taxon>Ranunculales</taxon>
        <taxon>Menispermaceae</taxon>
        <taxon>Menispermoideae</taxon>
        <taxon>Cissampelideae</taxon>
        <taxon>Stephania</taxon>
    </lineage>
</organism>
<dbReference type="Proteomes" id="UP001419268">
    <property type="component" value="Unassembled WGS sequence"/>
</dbReference>
<evidence type="ECO:0000313" key="1">
    <source>
        <dbReference type="EMBL" id="KAK9111904.1"/>
    </source>
</evidence>
<accession>A0AAP0IAM9</accession>
<dbReference type="EMBL" id="JBBNAG010000008">
    <property type="protein sequence ID" value="KAK9111904.1"/>
    <property type="molecule type" value="Genomic_DNA"/>
</dbReference>
<name>A0AAP0IAM9_9MAGN</name>
<dbReference type="AlphaFoldDB" id="A0AAP0IAM9"/>